<dbReference type="InterPro" id="IPR051909">
    <property type="entry name" value="MFP_Cation_Efflux"/>
</dbReference>
<evidence type="ECO:0000256" key="1">
    <source>
        <dbReference type="ARBA" id="ARBA00009477"/>
    </source>
</evidence>
<dbReference type="FunFam" id="2.40.30.170:FF:000010">
    <property type="entry name" value="Efflux RND transporter periplasmic adaptor subunit"/>
    <property type="match status" value="1"/>
</dbReference>
<evidence type="ECO:0000259" key="4">
    <source>
        <dbReference type="Pfam" id="PF25967"/>
    </source>
</evidence>
<dbReference type="Gene3D" id="2.40.30.170">
    <property type="match status" value="1"/>
</dbReference>
<name>A0A1I5YN11_9BACT</name>
<evidence type="ECO:0000259" key="3">
    <source>
        <dbReference type="Pfam" id="PF25954"/>
    </source>
</evidence>
<dbReference type="InterPro" id="IPR058792">
    <property type="entry name" value="Beta-barrel_RND_2"/>
</dbReference>
<feature type="domain" description="CusB-like beta-barrel" evidence="3">
    <location>
        <begin position="222"/>
        <end position="298"/>
    </location>
</feature>
<dbReference type="GO" id="GO:0022857">
    <property type="term" value="F:transmembrane transporter activity"/>
    <property type="evidence" value="ECO:0007669"/>
    <property type="project" value="InterPro"/>
</dbReference>
<dbReference type="OrthoDB" id="9806939at2"/>
<evidence type="ECO:0000313" key="5">
    <source>
        <dbReference type="EMBL" id="SFQ45641.1"/>
    </source>
</evidence>
<dbReference type="SUPFAM" id="SSF111369">
    <property type="entry name" value="HlyD-like secretion proteins"/>
    <property type="match status" value="1"/>
</dbReference>
<dbReference type="PANTHER" id="PTHR30097">
    <property type="entry name" value="CATION EFFLUX SYSTEM PROTEIN CUSB"/>
    <property type="match status" value="1"/>
</dbReference>
<dbReference type="Pfam" id="PF25967">
    <property type="entry name" value="RND-MFP_C"/>
    <property type="match status" value="1"/>
</dbReference>
<dbReference type="InterPro" id="IPR006143">
    <property type="entry name" value="RND_pump_MFP"/>
</dbReference>
<comment type="similarity">
    <text evidence="1">Belongs to the membrane fusion protein (MFP) (TC 8.A.1) family.</text>
</comment>
<feature type="domain" description="Multidrug resistance protein MdtA-like C-terminal permuted SH3" evidence="4">
    <location>
        <begin position="302"/>
        <end position="360"/>
    </location>
</feature>
<dbReference type="RefSeq" id="WP_092019600.1">
    <property type="nucleotide sequence ID" value="NZ_FOXH01000020.1"/>
</dbReference>
<keyword evidence="6" id="KW-1185">Reference proteome</keyword>
<dbReference type="AlphaFoldDB" id="A0A1I5YN11"/>
<gene>
    <name evidence="5" type="ORF">SAMN04515674_12026</name>
</gene>
<dbReference type="Gene3D" id="1.10.287.470">
    <property type="entry name" value="Helix hairpin bin"/>
    <property type="match status" value="1"/>
</dbReference>
<dbReference type="GO" id="GO:0016020">
    <property type="term" value="C:membrane"/>
    <property type="evidence" value="ECO:0007669"/>
    <property type="project" value="InterPro"/>
</dbReference>
<organism evidence="5 6">
    <name type="scientific">Pseudarcicella hirudinis</name>
    <dbReference type="NCBI Taxonomy" id="1079859"/>
    <lineage>
        <taxon>Bacteria</taxon>
        <taxon>Pseudomonadati</taxon>
        <taxon>Bacteroidota</taxon>
        <taxon>Cytophagia</taxon>
        <taxon>Cytophagales</taxon>
        <taxon>Flectobacillaceae</taxon>
        <taxon>Pseudarcicella</taxon>
    </lineage>
</organism>
<protein>
    <submittedName>
        <fullName evidence="5">Membrane fusion protein, cobalt-zinc-cadmium efflux system</fullName>
    </submittedName>
</protein>
<dbReference type="InterPro" id="IPR058627">
    <property type="entry name" value="MdtA-like_C"/>
</dbReference>
<reference evidence="5 6" key="1">
    <citation type="submission" date="2016-10" db="EMBL/GenBank/DDBJ databases">
        <authorList>
            <person name="de Groot N.N."/>
        </authorList>
    </citation>
    <scope>NUCLEOTIDE SEQUENCE [LARGE SCALE GENOMIC DNA]</scope>
    <source>
        <strain evidence="6">E92,LMG 26720,CCM 7988</strain>
    </source>
</reference>
<dbReference type="EMBL" id="FOXH01000020">
    <property type="protein sequence ID" value="SFQ45641.1"/>
    <property type="molecule type" value="Genomic_DNA"/>
</dbReference>
<evidence type="ECO:0000313" key="6">
    <source>
        <dbReference type="Proteomes" id="UP000199306"/>
    </source>
</evidence>
<dbReference type="Proteomes" id="UP000199306">
    <property type="component" value="Unassembled WGS sequence"/>
</dbReference>
<dbReference type="Gene3D" id="2.40.420.20">
    <property type="match status" value="1"/>
</dbReference>
<dbReference type="PROSITE" id="PS51257">
    <property type="entry name" value="PROKAR_LIPOPROTEIN"/>
    <property type="match status" value="1"/>
</dbReference>
<evidence type="ECO:0000256" key="2">
    <source>
        <dbReference type="ARBA" id="ARBA00022448"/>
    </source>
</evidence>
<dbReference type="Pfam" id="PF25954">
    <property type="entry name" value="Beta-barrel_RND_2"/>
    <property type="match status" value="1"/>
</dbReference>
<sequence>MKQAIIGIFIAWIAFSCDKPKQEQETVGYSLQGDTIFIPPNSAFKAKLKTALVQKEPYHWQMLSPGTVKVIPTQYAEIASPFAGRLTRSYLRLGMKTTPETPLFEISSPDFMAAQKVFFQEKSQLEQARKTLKRQKDLLDNGVGTQKDFEEAQTAYEIEKTEYNNAATGIKLFKADPDKMVLGQPLVVRSPIAGEVIENKAVLGQFIKDDASSIATIAELSKIWIAGQIKEKDLRFIHKLDECHIEMAAFPEKIIKAKVFHIDEIVDEETRSVRVLIEAGNADHTLKPGMYVTVNFTDKPVNLILIPSKAIFQMSDASFVFVKVAENKYLKRKIEIADTQENKIVVKSGLEAGETIITEGGFLLSGAK</sequence>
<dbReference type="NCBIfam" id="TIGR01730">
    <property type="entry name" value="RND_mfp"/>
    <property type="match status" value="1"/>
</dbReference>
<proteinExistence type="inferred from homology"/>
<dbReference type="STRING" id="1079859.SAMN04515674_12026"/>
<dbReference type="PANTHER" id="PTHR30097:SF16">
    <property type="entry name" value="CATION EFFLUX SYSTEM (CZCB-LIKE)"/>
    <property type="match status" value="1"/>
</dbReference>
<keyword evidence="2" id="KW-0813">Transport</keyword>
<accession>A0A1I5YN11</accession>